<feature type="site" description="Transition state stabilizer" evidence="7">
    <location>
        <position position="180"/>
    </location>
</feature>
<feature type="binding site" evidence="7">
    <location>
        <position position="91"/>
    </location>
    <ligand>
        <name>substrate</name>
    </ligand>
</feature>
<evidence type="ECO:0000256" key="5">
    <source>
        <dbReference type="ARBA" id="ARBA00022777"/>
    </source>
</evidence>
<protein>
    <recommendedName>
        <fullName evidence="7">Acetate kinase</fullName>
        <ecNumber evidence="7">2.7.2.1</ecNumber>
    </recommendedName>
    <alternativeName>
        <fullName evidence="7">Acetokinase</fullName>
    </alternativeName>
</protein>
<dbReference type="PROSITE" id="PS01075">
    <property type="entry name" value="ACETATE_KINASE_1"/>
    <property type="match status" value="1"/>
</dbReference>
<evidence type="ECO:0000256" key="3">
    <source>
        <dbReference type="ARBA" id="ARBA00022679"/>
    </source>
</evidence>
<organism evidence="9 10">
    <name type="scientific">Candidatus Allocopromorpha excrementavium</name>
    <dbReference type="NCBI Taxonomy" id="2840741"/>
    <lineage>
        <taxon>Bacteria</taxon>
        <taxon>Bacillati</taxon>
        <taxon>Bacillota</taxon>
        <taxon>Clostridia</taxon>
        <taxon>Eubacteriales</taxon>
        <taxon>Eubacteriaceae</taxon>
        <taxon>Eubacteriaceae incertae sedis</taxon>
        <taxon>Candidatus Allocopromorpha</taxon>
    </lineage>
</organism>
<dbReference type="GO" id="GO:0006083">
    <property type="term" value="P:acetate metabolic process"/>
    <property type="evidence" value="ECO:0007669"/>
    <property type="project" value="TreeGrafter"/>
</dbReference>
<evidence type="ECO:0000313" key="9">
    <source>
        <dbReference type="EMBL" id="HIU00096.1"/>
    </source>
</evidence>
<dbReference type="Pfam" id="PF00871">
    <property type="entry name" value="Acetate_kinase"/>
    <property type="match status" value="1"/>
</dbReference>
<dbReference type="PRINTS" id="PR00471">
    <property type="entry name" value="ACETATEKNASE"/>
</dbReference>
<feature type="binding site" evidence="7">
    <location>
        <position position="14"/>
    </location>
    <ligand>
        <name>ATP</name>
        <dbReference type="ChEBI" id="CHEBI:30616"/>
    </ligand>
</feature>
<comment type="similarity">
    <text evidence="1 7 8">Belongs to the acetokinase family.</text>
</comment>
<feature type="binding site" evidence="7">
    <location>
        <begin position="283"/>
        <end position="285"/>
    </location>
    <ligand>
        <name>ATP</name>
        <dbReference type="ChEBI" id="CHEBI:30616"/>
    </ligand>
</feature>
<evidence type="ECO:0000256" key="7">
    <source>
        <dbReference type="HAMAP-Rule" id="MF_00020"/>
    </source>
</evidence>
<evidence type="ECO:0000256" key="4">
    <source>
        <dbReference type="ARBA" id="ARBA00022741"/>
    </source>
</evidence>
<dbReference type="NCBIfam" id="TIGR00016">
    <property type="entry name" value="ackA"/>
    <property type="match status" value="1"/>
</dbReference>
<comment type="subcellular location">
    <subcellularLocation>
        <location evidence="7">Cytoplasm</location>
    </subcellularLocation>
</comment>
<feature type="binding site" evidence="7">
    <location>
        <begin position="331"/>
        <end position="335"/>
    </location>
    <ligand>
        <name>ATP</name>
        <dbReference type="ChEBI" id="CHEBI:30616"/>
    </ligand>
</feature>
<evidence type="ECO:0000313" key="10">
    <source>
        <dbReference type="Proteomes" id="UP000824159"/>
    </source>
</evidence>
<comment type="cofactor">
    <cofactor evidence="7">
        <name>Mg(2+)</name>
        <dbReference type="ChEBI" id="CHEBI:18420"/>
    </cofactor>
    <cofactor evidence="7">
        <name>Mn(2+)</name>
        <dbReference type="ChEBI" id="CHEBI:29035"/>
    </cofactor>
    <text evidence="7">Mg(2+). Can also accept Mn(2+).</text>
</comment>
<proteinExistence type="inferred from homology"/>
<feature type="binding site" evidence="7">
    <location>
        <position position="384"/>
    </location>
    <ligand>
        <name>Mg(2+)</name>
        <dbReference type="ChEBI" id="CHEBI:18420"/>
    </ligand>
</feature>
<gene>
    <name evidence="7" type="primary">ackA</name>
    <name evidence="9" type="ORF">IAD12_07560</name>
</gene>
<comment type="subunit">
    <text evidence="7">Homodimer.</text>
</comment>
<feature type="site" description="Transition state stabilizer" evidence="7">
    <location>
        <position position="241"/>
    </location>
</feature>
<feature type="active site" description="Proton donor/acceptor" evidence="7">
    <location>
        <position position="148"/>
    </location>
</feature>
<dbReference type="PANTHER" id="PTHR21060">
    <property type="entry name" value="ACETATE KINASE"/>
    <property type="match status" value="1"/>
</dbReference>
<evidence type="ECO:0000256" key="6">
    <source>
        <dbReference type="ARBA" id="ARBA00022840"/>
    </source>
</evidence>
<comment type="catalytic activity">
    <reaction evidence="7">
        <text>acetate + ATP = acetyl phosphate + ADP</text>
        <dbReference type="Rhea" id="RHEA:11352"/>
        <dbReference type="ChEBI" id="CHEBI:22191"/>
        <dbReference type="ChEBI" id="CHEBI:30089"/>
        <dbReference type="ChEBI" id="CHEBI:30616"/>
        <dbReference type="ChEBI" id="CHEBI:456216"/>
        <dbReference type="EC" id="2.7.2.1"/>
    </reaction>
</comment>
<dbReference type="GO" id="GO:0000287">
    <property type="term" value="F:magnesium ion binding"/>
    <property type="evidence" value="ECO:0007669"/>
    <property type="project" value="UniProtKB-UniRule"/>
</dbReference>
<dbReference type="PIRSF" id="PIRSF000722">
    <property type="entry name" value="Acetate_prop_kin"/>
    <property type="match status" value="1"/>
</dbReference>
<keyword evidence="4 7" id="KW-0547">Nucleotide-binding</keyword>
<dbReference type="InterPro" id="IPR000890">
    <property type="entry name" value="Aliphatic_acid_kin_short-chain"/>
</dbReference>
<keyword evidence="7" id="KW-0460">Magnesium</keyword>
<dbReference type="PROSITE" id="PS01076">
    <property type="entry name" value="ACETATE_KINASE_2"/>
    <property type="match status" value="1"/>
</dbReference>
<dbReference type="InterPro" id="IPR043129">
    <property type="entry name" value="ATPase_NBD"/>
</dbReference>
<keyword evidence="2 7" id="KW-0963">Cytoplasm</keyword>
<evidence type="ECO:0000256" key="1">
    <source>
        <dbReference type="ARBA" id="ARBA00008748"/>
    </source>
</evidence>
<dbReference type="Proteomes" id="UP000824159">
    <property type="component" value="Unassembled WGS sequence"/>
</dbReference>
<dbReference type="SUPFAM" id="SSF53067">
    <property type="entry name" value="Actin-like ATPase domain"/>
    <property type="match status" value="2"/>
</dbReference>
<dbReference type="PANTHER" id="PTHR21060:SF15">
    <property type="entry name" value="ACETATE KINASE-RELATED"/>
    <property type="match status" value="1"/>
</dbReference>
<dbReference type="HAMAP" id="MF_00020">
    <property type="entry name" value="Acetate_kinase"/>
    <property type="match status" value="1"/>
</dbReference>
<keyword evidence="5 7" id="KW-0418">Kinase</keyword>
<dbReference type="EC" id="2.7.2.1" evidence="7"/>
<keyword evidence="6 7" id="KW-0067">ATP-binding</keyword>
<feature type="binding site" evidence="7">
    <location>
        <position position="7"/>
    </location>
    <ligand>
        <name>Mg(2+)</name>
        <dbReference type="ChEBI" id="CHEBI:18420"/>
    </ligand>
</feature>
<comment type="caution">
    <text evidence="9">The sequence shown here is derived from an EMBL/GenBank/DDBJ whole genome shotgun (WGS) entry which is preliminary data.</text>
</comment>
<reference evidence="9" key="2">
    <citation type="journal article" date="2021" name="PeerJ">
        <title>Extensive microbial diversity within the chicken gut microbiome revealed by metagenomics and culture.</title>
        <authorList>
            <person name="Gilroy R."/>
            <person name="Ravi A."/>
            <person name="Getino M."/>
            <person name="Pursley I."/>
            <person name="Horton D.L."/>
            <person name="Alikhan N.F."/>
            <person name="Baker D."/>
            <person name="Gharbi K."/>
            <person name="Hall N."/>
            <person name="Watson M."/>
            <person name="Adriaenssens E.M."/>
            <person name="Foster-Nyarko E."/>
            <person name="Jarju S."/>
            <person name="Secka A."/>
            <person name="Antonio M."/>
            <person name="Oren A."/>
            <person name="Chaudhuri R.R."/>
            <person name="La Ragione R."/>
            <person name="Hildebrand F."/>
            <person name="Pallen M.J."/>
        </authorList>
    </citation>
    <scope>NUCLEOTIDE SEQUENCE</scope>
    <source>
        <strain evidence="9">CHK176-22527</strain>
    </source>
</reference>
<reference evidence="9" key="1">
    <citation type="submission" date="2020-10" db="EMBL/GenBank/DDBJ databases">
        <authorList>
            <person name="Gilroy R."/>
        </authorList>
    </citation>
    <scope>NUCLEOTIDE SEQUENCE</scope>
    <source>
        <strain evidence="9">CHK176-22527</strain>
    </source>
</reference>
<feature type="binding site" evidence="7">
    <location>
        <begin position="208"/>
        <end position="212"/>
    </location>
    <ligand>
        <name>ATP</name>
        <dbReference type="ChEBI" id="CHEBI:30616"/>
    </ligand>
</feature>
<comment type="function">
    <text evidence="7">Catalyzes the formation of acetyl phosphate from acetate and ATP. Can also catalyze the reverse reaction.</text>
</comment>
<sequence>MKVLVINCGSSSLKYQVLDMTNESLLCKGLVERIGMEGSVITHEKTGCEKFQLIVPMDDHKDAISHVLMAIQDENHGVVKDMSEIGAVGHRVVHAGEKFAHSVLLEEPVIKALEECIDLAPLHNPPNLLGIAACQELMPDTPMVGVFDTAFHQTMPPESYIYAIPYEYYEKYGVRRYGFHGTSHKYVAQRAADMLNVSLDDLKIITCHLGNGASVSAIKRGKCIDTSMGFTPLEGLVMGTRSGDIDPAIVTFIREKENLAPGVMNDILNKKSGVLGISGVSSDFRDIERAAEEGNERAMLALKVFAHRVRFYIGAYIAEMNGVDAIVFTAGVGENDIAMRDIICNDLGNLGIKLDVVKNKVRGKEMIVSRDDSKVKVLLVPTNEELMIARDTYEIVTGKRA</sequence>
<dbReference type="CDD" id="cd24010">
    <property type="entry name" value="ASKHA_NBD_AcK_PK"/>
    <property type="match status" value="1"/>
</dbReference>
<keyword evidence="3 7" id="KW-0808">Transferase</keyword>
<accession>A0A9D1HEX7</accession>
<dbReference type="GO" id="GO:0005524">
    <property type="term" value="F:ATP binding"/>
    <property type="evidence" value="ECO:0007669"/>
    <property type="project" value="UniProtKB-KW"/>
</dbReference>
<dbReference type="InterPro" id="IPR004372">
    <property type="entry name" value="Ac/propionate_kinase"/>
</dbReference>
<evidence type="ECO:0000256" key="8">
    <source>
        <dbReference type="RuleBase" id="RU003835"/>
    </source>
</evidence>
<evidence type="ECO:0000256" key="2">
    <source>
        <dbReference type="ARBA" id="ARBA00022490"/>
    </source>
</evidence>
<dbReference type="GO" id="GO:0008776">
    <property type="term" value="F:acetate kinase activity"/>
    <property type="evidence" value="ECO:0007669"/>
    <property type="project" value="UniProtKB-UniRule"/>
</dbReference>
<dbReference type="Gene3D" id="3.30.420.40">
    <property type="match status" value="2"/>
</dbReference>
<keyword evidence="7" id="KW-0479">Metal-binding</keyword>
<dbReference type="GO" id="GO:0005737">
    <property type="term" value="C:cytoplasm"/>
    <property type="evidence" value="ECO:0007669"/>
    <property type="project" value="UniProtKB-SubCell"/>
</dbReference>
<dbReference type="InterPro" id="IPR023865">
    <property type="entry name" value="Aliphatic_acid_kinase_CS"/>
</dbReference>
<comment type="pathway">
    <text evidence="7">Metabolic intermediate biosynthesis; acetyl-CoA biosynthesis; acetyl-CoA from acetate: step 1/2.</text>
</comment>
<dbReference type="AlphaFoldDB" id="A0A9D1HEX7"/>
<name>A0A9D1HEX7_9FIRM</name>
<dbReference type="EMBL" id="DVLX01000090">
    <property type="protein sequence ID" value="HIU00096.1"/>
    <property type="molecule type" value="Genomic_DNA"/>
</dbReference>
<dbReference type="GO" id="GO:0006085">
    <property type="term" value="P:acetyl-CoA biosynthetic process"/>
    <property type="evidence" value="ECO:0007669"/>
    <property type="project" value="UniProtKB-UniRule"/>
</dbReference>